<dbReference type="InterPro" id="IPR015912">
    <property type="entry name" value="Phosphofructokinase_CS"/>
</dbReference>
<dbReference type="Pfam" id="PF00365">
    <property type="entry name" value="PFK"/>
    <property type="match status" value="1"/>
</dbReference>
<organism evidence="17">
    <name type="scientific">Mesocestoides corti</name>
    <name type="common">Flatworm</name>
    <dbReference type="NCBI Taxonomy" id="53468"/>
    <lineage>
        <taxon>Eukaryota</taxon>
        <taxon>Metazoa</taxon>
        <taxon>Spiralia</taxon>
        <taxon>Lophotrochozoa</taxon>
        <taxon>Platyhelminthes</taxon>
        <taxon>Cestoda</taxon>
        <taxon>Eucestoda</taxon>
        <taxon>Cyclophyllidea</taxon>
        <taxon>Mesocestoididae</taxon>
        <taxon>Mesocestoides</taxon>
    </lineage>
</organism>
<keyword evidence="8" id="KW-0479">Metal-binding</keyword>
<dbReference type="Gene3D" id="3.40.50.450">
    <property type="match status" value="1"/>
</dbReference>
<evidence type="ECO:0000256" key="9">
    <source>
        <dbReference type="ARBA" id="ARBA00022741"/>
    </source>
</evidence>
<evidence type="ECO:0000256" key="3">
    <source>
        <dbReference type="ARBA" id="ARBA00004679"/>
    </source>
</evidence>
<keyword evidence="5" id="KW-0963">Cytoplasm</keyword>
<keyword evidence="7" id="KW-0808">Transferase</keyword>
<dbReference type="GO" id="GO:0070095">
    <property type="term" value="F:fructose-6-phosphate binding"/>
    <property type="evidence" value="ECO:0007669"/>
    <property type="project" value="TreeGrafter"/>
</dbReference>
<comment type="pathway">
    <text evidence="3">Carbohydrate degradation; glycolysis; D-glyceraldehyde 3-phosphate and glycerone phosphate from D-glucose: step 3/4.</text>
</comment>
<feature type="region of interest" description="Disordered" evidence="15">
    <location>
        <begin position="439"/>
        <end position="527"/>
    </location>
</feature>
<dbReference type="GO" id="GO:0006002">
    <property type="term" value="P:fructose 6-phosphate metabolic process"/>
    <property type="evidence" value="ECO:0007669"/>
    <property type="project" value="InterPro"/>
</dbReference>
<name>A0A5K3ESB5_MESCO</name>
<evidence type="ECO:0000256" key="12">
    <source>
        <dbReference type="ARBA" id="ARBA00022842"/>
    </source>
</evidence>
<dbReference type="GO" id="GO:0061621">
    <property type="term" value="P:canonical glycolysis"/>
    <property type="evidence" value="ECO:0007669"/>
    <property type="project" value="TreeGrafter"/>
</dbReference>
<dbReference type="PANTHER" id="PTHR13697:SF4">
    <property type="entry name" value="ATP-DEPENDENT 6-PHOSPHOFRUCTOKINASE"/>
    <property type="match status" value="1"/>
</dbReference>
<dbReference type="SUPFAM" id="SSF53784">
    <property type="entry name" value="Phosphofructokinase"/>
    <property type="match status" value="1"/>
</dbReference>
<dbReference type="PRINTS" id="PR00476">
    <property type="entry name" value="PHFRCTKINASE"/>
</dbReference>
<proteinExistence type="predicted"/>
<dbReference type="WBParaSite" id="MCU_002319-RB">
    <property type="protein sequence ID" value="MCU_002319-RB"/>
    <property type="gene ID" value="MCU_002319"/>
</dbReference>
<dbReference type="AlphaFoldDB" id="A0A5K3ESB5"/>
<keyword evidence="9" id="KW-0547">Nucleotide-binding</keyword>
<dbReference type="GO" id="GO:0005945">
    <property type="term" value="C:6-phosphofructokinase complex"/>
    <property type="evidence" value="ECO:0007669"/>
    <property type="project" value="TreeGrafter"/>
</dbReference>
<dbReference type="GO" id="GO:0016208">
    <property type="term" value="F:AMP binding"/>
    <property type="evidence" value="ECO:0007669"/>
    <property type="project" value="TreeGrafter"/>
</dbReference>
<dbReference type="PANTHER" id="PTHR13697">
    <property type="entry name" value="PHOSPHOFRUCTOKINASE"/>
    <property type="match status" value="1"/>
</dbReference>
<dbReference type="GO" id="GO:0048029">
    <property type="term" value="F:monosaccharide binding"/>
    <property type="evidence" value="ECO:0007669"/>
    <property type="project" value="TreeGrafter"/>
</dbReference>
<dbReference type="FunFam" id="3.40.50.460:FF:000003">
    <property type="entry name" value="ATP-dependent 6-phosphofructokinase"/>
    <property type="match status" value="1"/>
</dbReference>
<dbReference type="EC" id="2.7.1.11" evidence="4"/>
<evidence type="ECO:0000256" key="13">
    <source>
        <dbReference type="ARBA" id="ARBA00023152"/>
    </source>
</evidence>
<keyword evidence="6" id="KW-0021">Allosteric enzyme</keyword>
<comment type="cofactor">
    <cofactor evidence="1">
        <name>Mg(2+)</name>
        <dbReference type="ChEBI" id="CHEBI:18420"/>
    </cofactor>
</comment>
<keyword evidence="11" id="KW-0067">ATP-binding</keyword>
<evidence type="ECO:0000313" key="17">
    <source>
        <dbReference type="WBParaSite" id="MCU_002319-RB"/>
    </source>
</evidence>
<evidence type="ECO:0000256" key="7">
    <source>
        <dbReference type="ARBA" id="ARBA00022679"/>
    </source>
</evidence>
<dbReference type="GO" id="GO:0005524">
    <property type="term" value="F:ATP binding"/>
    <property type="evidence" value="ECO:0007669"/>
    <property type="project" value="UniProtKB-KW"/>
</dbReference>
<dbReference type="GO" id="GO:0030388">
    <property type="term" value="P:fructose 1,6-bisphosphate metabolic process"/>
    <property type="evidence" value="ECO:0007669"/>
    <property type="project" value="TreeGrafter"/>
</dbReference>
<dbReference type="GO" id="GO:0003872">
    <property type="term" value="F:6-phosphofructokinase activity"/>
    <property type="evidence" value="ECO:0007669"/>
    <property type="project" value="UniProtKB-EC"/>
</dbReference>
<comment type="catalytic activity">
    <reaction evidence="14">
        <text>beta-D-fructose 6-phosphate + ATP = beta-D-fructose 1,6-bisphosphate + ADP + H(+)</text>
        <dbReference type="Rhea" id="RHEA:16109"/>
        <dbReference type="ChEBI" id="CHEBI:15378"/>
        <dbReference type="ChEBI" id="CHEBI:30616"/>
        <dbReference type="ChEBI" id="CHEBI:32966"/>
        <dbReference type="ChEBI" id="CHEBI:57634"/>
        <dbReference type="ChEBI" id="CHEBI:456216"/>
        <dbReference type="EC" id="2.7.1.11"/>
    </reaction>
</comment>
<evidence type="ECO:0000256" key="4">
    <source>
        <dbReference type="ARBA" id="ARBA00012055"/>
    </source>
</evidence>
<dbReference type="InterPro" id="IPR035966">
    <property type="entry name" value="PKF_sf"/>
</dbReference>
<evidence type="ECO:0000256" key="6">
    <source>
        <dbReference type="ARBA" id="ARBA00022533"/>
    </source>
</evidence>
<evidence type="ECO:0000256" key="5">
    <source>
        <dbReference type="ARBA" id="ARBA00022490"/>
    </source>
</evidence>
<keyword evidence="13" id="KW-0324">Glycolysis</keyword>
<dbReference type="GO" id="GO:0042802">
    <property type="term" value="F:identical protein binding"/>
    <property type="evidence" value="ECO:0007669"/>
    <property type="project" value="TreeGrafter"/>
</dbReference>
<protein>
    <recommendedName>
        <fullName evidence="4">6-phosphofructokinase</fullName>
        <ecNumber evidence="4">2.7.1.11</ecNumber>
    </recommendedName>
</protein>
<comment type="subcellular location">
    <subcellularLocation>
        <location evidence="2">Cytoplasm</location>
    </subcellularLocation>
</comment>
<reference evidence="17" key="1">
    <citation type="submission" date="2019-11" db="UniProtKB">
        <authorList>
            <consortium name="WormBaseParasite"/>
        </authorList>
    </citation>
    <scope>IDENTIFICATION</scope>
</reference>
<evidence type="ECO:0000256" key="11">
    <source>
        <dbReference type="ARBA" id="ARBA00022840"/>
    </source>
</evidence>
<evidence type="ECO:0000259" key="16">
    <source>
        <dbReference type="Pfam" id="PF00365"/>
    </source>
</evidence>
<evidence type="ECO:0000256" key="15">
    <source>
        <dbReference type="SAM" id="MobiDB-lite"/>
    </source>
</evidence>
<dbReference type="GO" id="GO:0046872">
    <property type="term" value="F:metal ion binding"/>
    <property type="evidence" value="ECO:0007669"/>
    <property type="project" value="UniProtKB-KW"/>
</dbReference>
<keyword evidence="12" id="KW-0460">Magnesium</keyword>
<accession>A0A5K3ESB5</accession>
<sequence>MVSEFQKHVFHSIAEANKSNDADGQTSRLFDRRSTVAFPGMEGKYVAKGQFSGKAIGVLSSGGDAQGMNSAIRAVVRMGLYCGCRVFFIKEGYQGLVDGKDNIVEASWADVSGIVQLGGTVIGSARCMEFREKAGREKAALNLVKNGIHNLVVIGGDGSLTGANQFRVEWNSLLSSLVDKQLITPEQHTKHEHLNIVGIVGSIDNDFCGTDMTIGADTALHRVIEAADAITTTASSHQRCFILEVMGRNCGYLALQSALASEADWVFIPEVPPDDNWPQNLCSKVKRNRERGQRVSIIMVAEGAADRQNQPITCEAVKKLMVTELGLDTRITVLGHVQRGGRPSAFDRVLGIRMGAEAVLALMDADKDPDMPACVITLVGNQTVRLPLMHCVEKTRSVAAAIANQDFEQAVYLRGRSFMTNVDTYITLSKINAPAVGNRCSGEAARRRGERGCPGRRGERGDAQFHASRHHQGLPCDGHSRGLPGSGERRGARHPLGRRQGLGRSGRLQPRNSTSDPQGSWHGECGGEAEGIQNQWASCDWGL</sequence>
<evidence type="ECO:0000256" key="10">
    <source>
        <dbReference type="ARBA" id="ARBA00022777"/>
    </source>
</evidence>
<feature type="domain" description="Phosphofructokinase" evidence="16">
    <location>
        <begin position="56"/>
        <end position="361"/>
    </location>
</feature>
<evidence type="ECO:0000256" key="8">
    <source>
        <dbReference type="ARBA" id="ARBA00022723"/>
    </source>
</evidence>
<dbReference type="InterPro" id="IPR022953">
    <property type="entry name" value="ATP_PFK"/>
</dbReference>
<evidence type="ECO:0000256" key="14">
    <source>
        <dbReference type="ARBA" id="ARBA00048070"/>
    </source>
</evidence>
<dbReference type="UniPathway" id="UPA00109">
    <property type="reaction ID" value="UER00182"/>
</dbReference>
<dbReference type="PROSITE" id="PS00433">
    <property type="entry name" value="PHOSPHOFRUCTOKINASE"/>
    <property type="match status" value="1"/>
</dbReference>
<dbReference type="Gene3D" id="3.40.50.460">
    <property type="entry name" value="Phosphofructokinase domain"/>
    <property type="match status" value="1"/>
</dbReference>
<dbReference type="InterPro" id="IPR000023">
    <property type="entry name" value="Phosphofructokinase_dom"/>
</dbReference>
<keyword evidence="10" id="KW-0418">Kinase</keyword>
<evidence type="ECO:0000256" key="1">
    <source>
        <dbReference type="ARBA" id="ARBA00001946"/>
    </source>
</evidence>
<feature type="compositionally biased region" description="Basic and acidic residues" evidence="15">
    <location>
        <begin position="444"/>
        <end position="463"/>
    </location>
</feature>
<evidence type="ECO:0000256" key="2">
    <source>
        <dbReference type="ARBA" id="ARBA00004496"/>
    </source>
</evidence>